<comment type="caution">
    <text evidence="1">The sequence shown here is derived from an EMBL/GenBank/DDBJ whole genome shotgun (WGS) entry which is preliminary data.</text>
</comment>
<evidence type="ECO:0000313" key="2">
    <source>
        <dbReference type="Proteomes" id="UP000828390"/>
    </source>
</evidence>
<dbReference type="EMBL" id="JAIWYP010000014">
    <property type="protein sequence ID" value="KAH3706894.1"/>
    <property type="molecule type" value="Genomic_DNA"/>
</dbReference>
<keyword evidence="2" id="KW-1185">Reference proteome</keyword>
<gene>
    <name evidence="1" type="ORF">DPMN_066285</name>
</gene>
<dbReference type="AlphaFoldDB" id="A0A9D4BSQ4"/>
<reference evidence="1" key="2">
    <citation type="submission" date="2020-11" db="EMBL/GenBank/DDBJ databases">
        <authorList>
            <person name="McCartney M.A."/>
            <person name="Auch B."/>
            <person name="Kono T."/>
            <person name="Mallez S."/>
            <person name="Becker A."/>
            <person name="Gohl D.M."/>
            <person name="Silverstein K.A.T."/>
            <person name="Koren S."/>
            <person name="Bechman K.B."/>
            <person name="Herman A."/>
            <person name="Abrahante J.E."/>
            <person name="Garbe J."/>
        </authorList>
    </citation>
    <scope>NUCLEOTIDE SEQUENCE</scope>
    <source>
        <strain evidence="1">Duluth1</strain>
        <tissue evidence="1">Whole animal</tissue>
    </source>
</reference>
<name>A0A9D4BSQ4_DREPO</name>
<dbReference type="OrthoDB" id="10671431at2759"/>
<evidence type="ECO:0000313" key="1">
    <source>
        <dbReference type="EMBL" id="KAH3706894.1"/>
    </source>
</evidence>
<organism evidence="1 2">
    <name type="scientific">Dreissena polymorpha</name>
    <name type="common">Zebra mussel</name>
    <name type="synonym">Mytilus polymorpha</name>
    <dbReference type="NCBI Taxonomy" id="45954"/>
    <lineage>
        <taxon>Eukaryota</taxon>
        <taxon>Metazoa</taxon>
        <taxon>Spiralia</taxon>
        <taxon>Lophotrochozoa</taxon>
        <taxon>Mollusca</taxon>
        <taxon>Bivalvia</taxon>
        <taxon>Autobranchia</taxon>
        <taxon>Heteroconchia</taxon>
        <taxon>Euheterodonta</taxon>
        <taxon>Imparidentia</taxon>
        <taxon>Neoheterodontei</taxon>
        <taxon>Myida</taxon>
        <taxon>Dreissenoidea</taxon>
        <taxon>Dreissenidae</taxon>
        <taxon>Dreissena</taxon>
    </lineage>
</organism>
<reference evidence="1" key="1">
    <citation type="journal article" date="2019" name="bioRxiv">
        <title>The Genome of the Zebra Mussel, Dreissena polymorpha: A Resource for Invasive Species Research.</title>
        <authorList>
            <person name="McCartney M.A."/>
            <person name="Auch B."/>
            <person name="Kono T."/>
            <person name="Mallez S."/>
            <person name="Zhang Y."/>
            <person name="Obille A."/>
            <person name="Becker A."/>
            <person name="Abrahante J.E."/>
            <person name="Garbe J."/>
            <person name="Badalamenti J.P."/>
            <person name="Herman A."/>
            <person name="Mangelson H."/>
            <person name="Liachko I."/>
            <person name="Sullivan S."/>
            <person name="Sone E.D."/>
            <person name="Koren S."/>
            <person name="Silverstein K.A.T."/>
            <person name="Beckman K.B."/>
            <person name="Gohl D.M."/>
        </authorList>
    </citation>
    <scope>NUCLEOTIDE SEQUENCE</scope>
    <source>
        <strain evidence="1">Duluth1</strain>
        <tissue evidence="1">Whole animal</tissue>
    </source>
</reference>
<proteinExistence type="predicted"/>
<dbReference type="Proteomes" id="UP000828390">
    <property type="component" value="Unassembled WGS sequence"/>
</dbReference>
<sequence length="438" mass="50214">MSIDCRRSFESWRVYPRVHYFRKRFLDLYPRFQRVIGSLPFNINSDLIGKIDEAFKWYQNDLEIVYIENAFLPRENTFVDLNADLQSTRSATGSQVILCYVQGQSINENFIQILGHFIDYLHNVNASEPLVWIVDLANRPSGSEQEFVTSYINTKKEVISRVIFGSGQLEIATTISDYIEENLADILGLIVYCLLSVGTVHAKDTDVNVNDYLHKGLFQSAMNAYKLEHKTADKAIAEKMETGEELLPRNIHAVHKSSAEMALDEKHLSMLLRCNVLIPYSVHKYGIPAKIVNLILDAIDYEELFVKYLSQNSKDAILQSCSIPHKLHNLTCVTLGEGIIKDMSTVIQDLNAKCETTNQTITVMKKMLFEVNSYLEQTTFGDDVNWISKPPNCTTKFEEGFIKVGRSFLHWNSLQQFHDLFKTRTRCETYSGERSKKS</sequence>
<protein>
    <submittedName>
        <fullName evidence="1">Uncharacterized protein</fullName>
    </submittedName>
</protein>
<accession>A0A9D4BSQ4</accession>